<protein>
    <submittedName>
        <fullName evidence="9">Auxin response factor 3-like isoform X1</fullName>
    </submittedName>
</protein>
<dbReference type="AlphaFoldDB" id="A0A6A2Z1T4"/>
<comment type="subcellular location">
    <subcellularLocation>
        <location evidence="1">Membrane</location>
        <topology evidence="1">Multi-pass membrane protein</topology>
    </subcellularLocation>
</comment>
<comment type="caution">
    <text evidence="9">The sequence shown here is derived from an EMBL/GenBank/DDBJ whole genome shotgun (WGS) entry which is preliminary data.</text>
</comment>
<keyword evidence="10" id="KW-1185">Reference proteome</keyword>
<accession>A0A6A2Z1T4</accession>
<dbReference type="PANTHER" id="PTHR31942:SF72">
    <property type="entry name" value="MLO-LIKE PROTEIN"/>
    <property type="match status" value="1"/>
</dbReference>
<dbReference type="GO" id="GO:0006952">
    <property type="term" value="P:defense response"/>
    <property type="evidence" value="ECO:0007669"/>
    <property type="project" value="UniProtKB-KW"/>
</dbReference>
<evidence type="ECO:0000256" key="7">
    <source>
        <dbReference type="ARBA" id="ARBA00023265"/>
    </source>
</evidence>
<comment type="similarity">
    <text evidence="2">Belongs to the MLO family.</text>
</comment>
<evidence type="ECO:0000313" key="9">
    <source>
        <dbReference type="EMBL" id="KAE8685818.1"/>
    </source>
</evidence>
<dbReference type="InterPro" id="IPR004326">
    <property type="entry name" value="Mlo"/>
</dbReference>
<name>A0A6A2Z1T4_HIBSY</name>
<keyword evidence="6 8" id="KW-0472">Membrane</keyword>
<keyword evidence="4" id="KW-0611">Plant defense</keyword>
<dbReference type="GO" id="GO:0016020">
    <property type="term" value="C:membrane"/>
    <property type="evidence" value="ECO:0007669"/>
    <property type="project" value="UniProtKB-SubCell"/>
</dbReference>
<evidence type="ECO:0000256" key="6">
    <source>
        <dbReference type="ARBA" id="ARBA00023136"/>
    </source>
</evidence>
<keyword evidence="5 8" id="KW-1133">Transmembrane helix</keyword>
<gene>
    <name evidence="9" type="ORF">F3Y22_tig00111092pilonHSYRG00100</name>
</gene>
<evidence type="ECO:0000256" key="5">
    <source>
        <dbReference type="ARBA" id="ARBA00022989"/>
    </source>
</evidence>
<reference evidence="9" key="1">
    <citation type="submission" date="2019-09" db="EMBL/GenBank/DDBJ databases">
        <title>Draft genome information of white flower Hibiscus syriacus.</title>
        <authorList>
            <person name="Kim Y.-M."/>
        </authorList>
    </citation>
    <scope>NUCLEOTIDE SEQUENCE [LARGE SCALE GENOMIC DNA]</scope>
    <source>
        <strain evidence="9">YM2019G1</strain>
    </source>
</reference>
<keyword evidence="7" id="KW-0568">Pathogenesis-related protein</keyword>
<evidence type="ECO:0000256" key="8">
    <source>
        <dbReference type="SAM" id="Phobius"/>
    </source>
</evidence>
<evidence type="ECO:0000256" key="2">
    <source>
        <dbReference type="ARBA" id="ARBA00006574"/>
    </source>
</evidence>
<proteinExistence type="inferred from homology"/>
<evidence type="ECO:0000256" key="1">
    <source>
        <dbReference type="ARBA" id="ARBA00004141"/>
    </source>
</evidence>
<dbReference type="EMBL" id="VEPZ02001228">
    <property type="protein sequence ID" value="KAE8685818.1"/>
    <property type="molecule type" value="Genomic_DNA"/>
</dbReference>
<sequence>MNKATIETSSAITLERTPTWAVAAVVFVLFSIFIFIEHLLHLLAKYFNKRIRKSLIQVLDKIKSELLQLGFISLLLTVSEKPIANVCIPKSVGETFLPCSHPSNDSPEEAKCEAQGKVSLLSRGVNELQYLIFGLAFFHSLSCILTFSLDMARSRRWESWEAETRTLEYRIPILKWRVSFDSSMHPSLKLTTSLLDMDSSRDGRGNEEKNGELGIEMRRRIVKGELGIEVREGNENGKLEILGIEGRMILTDEVEQHVIGSGDGEADRDIIQEEVAAQSVQKEKE</sequence>
<evidence type="ECO:0000256" key="3">
    <source>
        <dbReference type="ARBA" id="ARBA00022692"/>
    </source>
</evidence>
<evidence type="ECO:0000256" key="4">
    <source>
        <dbReference type="ARBA" id="ARBA00022821"/>
    </source>
</evidence>
<dbReference type="PANTHER" id="PTHR31942">
    <property type="entry name" value="MLO-LIKE PROTEIN 1"/>
    <property type="match status" value="1"/>
</dbReference>
<dbReference type="Pfam" id="PF03094">
    <property type="entry name" value="Mlo"/>
    <property type="match status" value="2"/>
</dbReference>
<organism evidence="9 10">
    <name type="scientific">Hibiscus syriacus</name>
    <name type="common">Rose of Sharon</name>
    <dbReference type="NCBI Taxonomy" id="106335"/>
    <lineage>
        <taxon>Eukaryota</taxon>
        <taxon>Viridiplantae</taxon>
        <taxon>Streptophyta</taxon>
        <taxon>Embryophyta</taxon>
        <taxon>Tracheophyta</taxon>
        <taxon>Spermatophyta</taxon>
        <taxon>Magnoliopsida</taxon>
        <taxon>eudicotyledons</taxon>
        <taxon>Gunneridae</taxon>
        <taxon>Pentapetalae</taxon>
        <taxon>rosids</taxon>
        <taxon>malvids</taxon>
        <taxon>Malvales</taxon>
        <taxon>Malvaceae</taxon>
        <taxon>Malvoideae</taxon>
        <taxon>Hibiscus</taxon>
    </lineage>
</organism>
<evidence type="ECO:0000313" key="10">
    <source>
        <dbReference type="Proteomes" id="UP000436088"/>
    </source>
</evidence>
<feature type="transmembrane region" description="Helical" evidence="8">
    <location>
        <begin position="20"/>
        <end position="44"/>
    </location>
</feature>
<keyword evidence="3 8" id="KW-0812">Transmembrane</keyword>
<feature type="transmembrane region" description="Helical" evidence="8">
    <location>
        <begin position="128"/>
        <end position="149"/>
    </location>
</feature>
<dbReference type="Proteomes" id="UP000436088">
    <property type="component" value="Unassembled WGS sequence"/>
</dbReference>